<reference evidence="1 2" key="1">
    <citation type="journal article" date="2014" name="Genome Announc.">
        <title>Draft Genome Sequence of Kocuria palustris PEL.</title>
        <authorList>
            <person name="Sharma G."/>
            <person name="Khatri I."/>
            <person name="Subramanian S."/>
        </authorList>
    </citation>
    <scope>NUCLEOTIDE SEQUENCE [LARGE SCALE GENOMIC DNA]</scope>
    <source>
        <strain evidence="1 2">PEL</strain>
    </source>
</reference>
<accession>M2XFI7</accession>
<organism evidence="1 2">
    <name type="scientific">Kocuria palustris PEL</name>
    <dbReference type="NCBI Taxonomy" id="1236550"/>
    <lineage>
        <taxon>Bacteria</taxon>
        <taxon>Bacillati</taxon>
        <taxon>Actinomycetota</taxon>
        <taxon>Actinomycetes</taxon>
        <taxon>Micrococcales</taxon>
        <taxon>Micrococcaceae</taxon>
        <taxon>Kocuria</taxon>
    </lineage>
</organism>
<comment type="caution">
    <text evidence="1">The sequence shown here is derived from an EMBL/GenBank/DDBJ whole genome shotgun (WGS) entry which is preliminary data.</text>
</comment>
<keyword evidence="2" id="KW-1185">Reference proteome</keyword>
<evidence type="ECO:0000313" key="2">
    <source>
        <dbReference type="Proteomes" id="UP000009877"/>
    </source>
</evidence>
<sequence>MYALTVDRRRSRSEGAELDMAGARDRLNQRHPEAVLPWSISAGDELQALFEDPQTVVTAALELAETGRWHVGIGLGPVETPLPETVAEATGPCLVLARDAVEAAKKLTSRTAVRALRPGARAARDADALLALLSVMRQRRTDAAREASRYADQGMTQEQISQVLGIDQSSVSRRLRTALWYEESEARTVLVDLLGRAHERGMDAEAKLVS</sequence>
<dbReference type="Proteomes" id="UP000009877">
    <property type="component" value="Unassembled WGS sequence"/>
</dbReference>
<proteinExistence type="predicted"/>
<evidence type="ECO:0000313" key="1">
    <source>
        <dbReference type="EMBL" id="EME37856.1"/>
    </source>
</evidence>
<name>M2XFI7_9MICC</name>
<dbReference type="GeneID" id="93314968"/>
<dbReference type="RefSeq" id="WP_006213199.1">
    <property type="nucleotide sequence ID" value="NZ_ANHZ02000001.1"/>
</dbReference>
<dbReference type="Gene3D" id="1.10.10.10">
    <property type="entry name" value="Winged helix-like DNA-binding domain superfamily/Winged helix DNA-binding domain"/>
    <property type="match status" value="1"/>
</dbReference>
<dbReference type="AlphaFoldDB" id="M2XFI7"/>
<dbReference type="STRING" id="71999.KPaMU14_06070"/>
<protein>
    <submittedName>
        <fullName evidence="1">Membrane associated protein</fullName>
    </submittedName>
</protein>
<dbReference type="EMBL" id="ANHZ02000001">
    <property type="protein sequence ID" value="EME37856.1"/>
    <property type="molecule type" value="Genomic_DNA"/>
</dbReference>
<dbReference type="InterPro" id="IPR036388">
    <property type="entry name" value="WH-like_DNA-bd_sf"/>
</dbReference>
<gene>
    <name evidence="1" type="ORF">C884_00051</name>
</gene>